<dbReference type="AlphaFoldDB" id="A0A517NF23"/>
<evidence type="ECO:0000313" key="2">
    <source>
        <dbReference type="Proteomes" id="UP000318538"/>
    </source>
</evidence>
<protein>
    <submittedName>
        <fullName evidence="1">Uncharacterized protein</fullName>
    </submittedName>
</protein>
<name>A0A517NF23_9BACT</name>
<keyword evidence="2" id="KW-1185">Reference proteome</keyword>
<sequence>MGLNLGPREHEANGNSHQHLLGELYASRLGHKAPDLPRFRTTGLNRS</sequence>
<evidence type="ECO:0000313" key="1">
    <source>
        <dbReference type="EMBL" id="QDT05726.1"/>
    </source>
</evidence>
<dbReference type="KEGG" id="rlc:K227x_41290"/>
<dbReference type="Proteomes" id="UP000318538">
    <property type="component" value="Chromosome"/>
</dbReference>
<organism evidence="1 2">
    <name type="scientific">Rubripirellula lacrimiformis</name>
    <dbReference type="NCBI Taxonomy" id="1930273"/>
    <lineage>
        <taxon>Bacteria</taxon>
        <taxon>Pseudomonadati</taxon>
        <taxon>Planctomycetota</taxon>
        <taxon>Planctomycetia</taxon>
        <taxon>Pirellulales</taxon>
        <taxon>Pirellulaceae</taxon>
        <taxon>Rubripirellula</taxon>
    </lineage>
</organism>
<dbReference type="EMBL" id="CP036525">
    <property type="protein sequence ID" value="QDT05726.1"/>
    <property type="molecule type" value="Genomic_DNA"/>
</dbReference>
<gene>
    <name evidence="1" type="ORF">K227x_41290</name>
</gene>
<accession>A0A517NF23</accession>
<reference evidence="1 2" key="1">
    <citation type="submission" date="2019-02" db="EMBL/GenBank/DDBJ databases">
        <title>Deep-cultivation of Planctomycetes and their phenomic and genomic characterization uncovers novel biology.</title>
        <authorList>
            <person name="Wiegand S."/>
            <person name="Jogler M."/>
            <person name="Boedeker C."/>
            <person name="Pinto D."/>
            <person name="Vollmers J."/>
            <person name="Rivas-Marin E."/>
            <person name="Kohn T."/>
            <person name="Peeters S.H."/>
            <person name="Heuer A."/>
            <person name="Rast P."/>
            <person name="Oberbeckmann S."/>
            <person name="Bunk B."/>
            <person name="Jeske O."/>
            <person name="Meyerdierks A."/>
            <person name="Storesund J.E."/>
            <person name="Kallscheuer N."/>
            <person name="Luecker S."/>
            <person name="Lage O.M."/>
            <person name="Pohl T."/>
            <person name="Merkel B.J."/>
            <person name="Hornburger P."/>
            <person name="Mueller R.-W."/>
            <person name="Bruemmer F."/>
            <person name="Labrenz M."/>
            <person name="Spormann A.M."/>
            <person name="Op den Camp H."/>
            <person name="Overmann J."/>
            <person name="Amann R."/>
            <person name="Jetten M.S.M."/>
            <person name="Mascher T."/>
            <person name="Medema M.H."/>
            <person name="Devos D.P."/>
            <person name="Kaster A.-K."/>
            <person name="Ovreas L."/>
            <person name="Rohde M."/>
            <person name="Galperin M.Y."/>
            <person name="Jogler C."/>
        </authorList>
    </citation>
    <scope>NUCLEOTIDE SEQUENCE [LARGE SCALE GENOMIC DNA]</scope>
    <source>
        <strain evidence="1 2">K22_7</strain>
    </source>
</reference>
<proteinExistence type="predicted"/>